<accession>A0A078MAZ2</accession>
<keyword evidence="3 7" id="KW-0472">Membrane</keyword>
<dbReference type="SUPFAM" id="SSF58104">
    <property type="entry name" value="Methyl-accepting chemotaxis protein (MCP) signaling domain"/>
    <property type="match status" value="1"/>
</dbReference>
<sequence>MTKQPRRLSIRLKWSIFISLAIVLALLATTIMTQFTTGKFFKEDAIATNEAYTANVAKHIDLSLRNYESSLDVFSTLAASYASQKNFDASMNSAIKSIAADNERLAAVYYMNFITGELLLSFSGDIGIDTRESTTYKKLKANPELQWIGVNEDKVTGAILASLVAPVIKDGKMIGSVGYDIDLSRISEVRKMLEQDSPNSLMILDDKGVIVSSFLEGMDGKNIRPSISGEHPAVEDIPNLENYQWVDAVYQGETRQTVIQDGKGYDVYTSTIPKLDWQVIAYHPQSIFVAKMNELRLTALVAIIIGLIIGFACAGYLAQRLTKMVRNFQSVLRRTASGDLTHEFKVTSQDEIGDLAKEYNQMLASIRNLVTHVKHNVHTVDASTKGLSIIAADNNTAVTEVSKATETIALGAHQQSMQIDQGVATIQQLSGEIDELSQHASAIETEVDNVMVNVQHGTEQVQHLELSYTNLEQSFHNVTTMIKKLDEKSQSISLVTNTISQISEQTNLLSLNASIEAARAGEHGKGFAVVANEVRSLAEESKASSTHIQQIIASVITDTAELVDVMTETNQTSAEQKQAVIAVSESIVSMAQSLRSILARVQQETATIRYIEQRKDGVLQMIEDIAAVSQETTATSEEISSAMEEQAAAATEIANYTQQLDQLVIELEQAMQSFKVV</sequence>
<evidence type="ECO:0000256" key="6">
    <source>
        <dbReference type="PROSITE-ProRule" id="PRU00284"/>
    </source>
</evidence>
<dbReference type="GO" id="GO:0007165">
    <property type="term" value="P:signal transduction"/>
    <property type="evidence" value="ECO:0007669"/>
    <property type="project" value="UniProtKB-KW"/>
</dbReference>
<dbReference type="CDD" id="cd06225">
    <property type="entry name" value="HAMP"/>
    <property type="match status" value="1"/>
</dbReference>
<dbReference type="Gene3D" id="3.30.450.20">
    <property type="entry name" value="PAS domain"/>
    <property type="match status" value="1"/>
</dbReference>
<protein>
    <submittedName>
        <fullName evidence="10">Methyl-accepting chemotaxis protein McpC</fullName>
    </submittedName>
</protein>
<dbReference type="PANTHER" id="PTHR32089">
    <property type="entry name" value="METHYL-ACCEPTING CHEMOTAXIS PROTEIN MCPB"/>
    <property type="match status" value="1"/>
</dbReference>
<evidence type="ECO:0000256" key="3">
    <source>
        <dbReference type="ARBA" id="ARBA00023136"/>
    </source>
</evidence>
<reference evidence="10" key="1">
    <citation type="submission" date="2014-07" db="EMBL/GenBank/DDBJ databases">
        <authorList>
            <person name="Urmite Genomes Urmite Genomes"/>
        </authorList>
    </citation>
    <scope>NUCLEOTIDE SEQUENCE</scope>
    <source>
        <strain evidence="10">13S34_air</strain>
    </source>
</reference>
<comment type="similarity">
    <text evidence="5">Belongs to the methyl-accepting chemotaxis (MCP) protein family.</text>
</comment>
<gene>
    <name evidence="10" type="primary">mcpC</name>
    <name evidence="10" type="ORF">BN1050_01573</name>
</gene>
<dbReference type="HOGENOM" id="CLU_000445_107_19_9"/>
<dbReference type="SMART" id="SM00283">
    <property type="entry name" value="MA"/>
    <property type="match status" value="1"/>
</dbReference>
<name>A0A078MAZ2_9BACL</name>
<dbReference type="PROSITE" id="PS50111">
    <property type="entry name" value="CHEMOTAXIS_TRANSDUC_2"/>
    <property type="match status" value="1"/>
</dbReference>
<dbReference type="PATRIC" id="fig|1461583.4.peg.1512"/>
<comment type="subcellular location">
    <subcellularLocation>
        <location evidence="1">Cell membrane</location>
    </subcellularLocation>
</comment>
<evidence type="ECO:0000256" key="1">
    <source>
        <dbReference type="ARBA" id="ARBA00004236"/>
    </source>
</evidence>
<dbReference type="PROSITE" id="PS50885">
    <property type="entry name" value="HAMP"/>
    <property type="match status" value="1"/>
</dbReference>
<dbReference type="Pfam" id="PF00672">
    <property type="entry name" value="HAMP"/>
    <property type="match status" value="1"/>
</dbReference>
<keyword evidence="7" id="KW-1133">Transmembrane helix</keyword>
<dbReference type="SMART" id="SM00304">
    <property type="entry name" value="HAMP"/>
    <property type="match status" value="1"/>
</dbReference>
<keyword evidence="2" id="KW-1003">Cell membrane</keyword>
<evidence type="ECO:0000259" key="8">
    <source>
        <dbReference type="PROSITE" id="PS50111"/>
    </source>
</evidence>
<feature type="domain" description="HAMP" evidence="9">
    <location>
        <begin position="319"/>
        <end position="371"/>
    </location>
</feature>
<feature type="transmembrane region" description="Helical" evidence="7">
    <location>
        <begin position="12"/>
        <end position="32"/>
    </location>
</feature>
<evidence type="ECO:0000313" key="10">
    <source>
        <dbReference type="EMBL" id="CEA03455.1"/>
    </source>
</evidence>
<evidence type="ECO:0000259" key="9">
    <source>
        <dbReference type="PROSITE" id="PS50885"/>
    </source>
</evidence>
<dbReference type="InterPro" id="IPR004089">
    <property type="entry name" value="MCPsignal_dom"/>
</dbReference>
<evidence type="ECO:0000256" key="5">
    <source>
        <dbReference type="ARBA" id="ARBA00029447"/>
    </source>
</evidence>
<evidence type="ECO:0000256" key="7">
    <source>
        <dbReference type="SAM" id="Phobius"/>
    </source>
</evidence>
<dbReference type="EMBL" id="LN483075">
    <property type="protein sequence ID" value="CEA03455.1"/>
    <property type="molecule type" value="Genomic_DNA"/>
</dbReference>
<evidence type="ECO:0000256" key="2">
    <source>
        <dbReference type="ARBA" id="ARBA00022475"/>
    </source>
</evidence>
<dbReference type="AlphaFoldDB" id="A0A078MAZ2"/>
<feature type="domain" description="Methyl-accepting transducer" evidence="8">
    <location>
        <begin position="390"/>
        <end position="647"/>
    </location>
</feature>
<organism evidence="10">
    <name type="scientific">Metalysinibacillus saudimassiliensis</name>
    <dbReference type="NCBI Taxonomy" id="1461583"/>
    <lineage>
        <taxon>Bacteria</taxon>
        <taxon>Bacillati</taxon>
        <taxon>Bacillota</taxon>
        <taxon>Bacilli</taxon>
        <taxon>Bacillales</taxon>
        <taxon>Caryophanaceae</taxon>
        <taxon>Metalysinibacillus</taxon>
    </lineage>
</organism>
<feature type="transmembrane region" description="Helical" evidence="7">
    <location>
        <begin position="297"/>
        <end position="318"/>
    </location>
</feature>
<dbReference type="InterPro" id="IPR003660">
    <property type="entry name" value="HAMP_dom"/>
</dbReference>
<dbReference type="Gene3D" id="6.10.340.10">
    <property type="match status" value="1"/>
</dbReference>
<dbReference type="Pfam" id="PF00015">
    <property type="entry name" value="MCPsignal"/>
    <property type="match status" value="1"/>
</dbReference>
<dbReference type="GO" id="GO:0005886">
    <property type="term" value="C:plasma membrane"/>
    <property type="evidence" value="ECO:0007669"/>
    <property type="project" value="UniProtKB-SubCell"/>
</dbReference>
<dbReference type="PANTHER" id="PTHR32089:SF112">
    <property type="entry name" value="LYSOZYME-LIKE PROTEIN-RELATED"/>
    <property type="match status" value="1"/>
</dbReference>
<keyword evidence="7" id="KW-0812">Transmembrane</keyword>
<keyword evidence="4 6" id="KW-0807">Transducer</keyword>
<proteinExistence type="inferred from homology"/>
<dbReference type="Gene3D" id="1.10.287.950">
    <property type="entry name" value="Methyl-accepting chemotaxis protein"/>
    <property type="match status" value="1"/>
</dbReference>
<evidence type="ECO:0000256" key="4">
    <source>
        <dbReference type="ARBA" id="ARBA00023224"/>
    </source>
</evidence>